<name>A0A074JMG8_9RHOB</name>
<evidence type="ECO:0000313" key="2">
    <source>
        <dbReference type="EMBL" id="KEO56793.1"/>
    </source>
</evidence>
<protein>
    <submittedName>
        <fullName evidence="2">Uncharacterized protein</fullName>
    </submittedName>
</protein>
<gene>
    <name evidence="2" type="ORF">DT23_17590</name>
</gene>
<dbReference type="STRING" id="1353528.DT23_17590"/>
<reference evidence="2 3" key="1">
    <citation type="journal article" date="2015" name="Antonie Van Leeuwenhoek">
        <title>Thioclava indica sp. nov., isolated from surface seawater of the Indian Ocean.</title>
        <authorList>
            <person name="Liu Y."/>
            <person name="Lai Q."/>
            <person name="Du J."/>
            <person name="Xu H."/>
            <person name="Jiang L."/>
            <person name="Shao Z."/>
        </authorList>
    </citation>
    <scope>NUCLEOTIDE SEQUENCE [LARGE SCALE GENOMIC DNA]</scope>
    <source>
        <strain evidence="2 3">DT23-4</strain>
    </source>
</reference>
<keyword evidence="3" id="KW-1185">Reference proteome</keyword>
<proteinExistence type="predicted"/>
<accession>A0A074JMG8</accession>
<evidence type="ECO:0000256" key="1">
    <source>
        <dbReference type="SAM" id="MobiDB-lite"/>
    </source>
</evidence>
<feature type="region of interest" description="Disordered" evidence="1">
    <location>
        <begin position="74"/>
        <end position="101"/>
    </location>
</feature>
<comment type="caution">
    <text evidence="2">The sequence shown here is derived from an EMBL/GenBank/DDBJ whole genome shotgun (WGS) entry which is preliminary data.</text>
</comment>
<dbReference type="Proteomes" id="UP000027471">
    <property type="component" value="Unassembled WGS sequence"/>
</dbReference>
<dbReference type="AlphaFoldDB" id="A0A074JMG8"/>
<evidence type="ECO:0000313" key="3">
    <source>
        <dbReference type="Proteomes" id="UP000027471"/>
    </source>
</evidence>
<sequence length="101" mass="11014">MRPKVWRAAPGKAALDVLWADGSATRVFGHEVKIVRPGNQASAFERAYQKDCVVIDSQERSDAHVKNQIEIASDGLADIEESVEPNEPTTDPDDDLAGPGW</sequence>
<dbReference type="EMBL" id="AUNB01000047">
    <property type="protein sequence ID" value="KEO56793.1"/>
    <property type="molecule type" value="Genomic_DNA"/>
</dbReference>
<feature type="compositionally biased region" description="Acidic residues" evidence="1">
    <location>
        <begin position="77"/>
        <end position="101"/>
    </location>
</feature>
<organism evidence="2 3">
    <name type="scientific">Thioclava indica</name>
    <dbReference type="NCBI Taxonomy" id="1353528"/>
    <lineage>
        <taxon>Bacteria</taxon>
        <taxon>Pseudomonadati</taxon>
        <taxon>Pseudomonadota</taxon>
        <taxon>Alphaproteobacteria</taxon>
        <taxon>Rhodobacterales</taxon>
        <taxon>Paracoccaceae</taxon>
        <taxon>Thioclava</taxon>
    </lineage>
</organism>